<evidence type="ECO:0000313" key="2">
    <source>
        <dbReference type="EMBL" id="KAJ7318196.1"/>
    </source>
</evidence>
<sequence length="278" mass="30771">MNALALRRSALRTLTRTLLPSAIVPRRTFITIIEQGKEGWRPSLGRDPVRRMHAFRNPLYSQPTATLRRQLELQIEAESNRRKQLLDTSNDQRRRGPEAATAHRQIQRSRPRSSQIDALAEAVAAPGTPPGPGGRKRALNALVELCRLEQPRTIAKGSGNATYFFGDRAALGLGSGAGNASNLDYAEHVKGGLAKGKGRFWVVLQRCEIGAIGLARRTLDIVTNNTSTLIYNFISLYTPADLLLCAKGLQLHNDTRVPGRTRLFCERWNYKPAHSSST</sequence>
<name>A0AAD7EEI6_9AGAR</name>
<dbReference type="EMBL" id="JARIHO010000059">
    <property type="protein sequence ID" value="KAJ7318196.1"/>
    <property type="molecule type" value="Genomic_DNA"/>
</dbReference>
<feature type="region of interest" description="Disordered" evidence="1">
    <location>
        <begin position="79"/>
        <end position="116"/>
    </location>
</feature>
<proteinExistence type="predicted"/>
<keyword evidence="3" id="KW-1185">Reference proteome</keyword>
<reference evidence="2" key="1">
    <citation type="submission" date="2023-03" db="EMBL/GenBank/DDBJ databases">
        <title>Massive genome expansion in bonnet fungi (Mycena s.s.) driven by repeated elements and novel gene families across ecological guilds.</title>
        <authorList>
            <consortium name="Lawrence Berkeley National Laboratory"/>
            <person name="Harder C.B."/>
            <person name="Miyauchi S."/>
            <person name="Viragh M."/>
            <person name="Kuo A."/>
            <person name="Thoen E."/>
            <person name="Andreopoulos B."/>
            <person name="Lu D."/>
            <person name="Skrede I."/>
            <person name="Drula E."/>
            <person name="Henrissat B."/>
            <person name="Morin E."/>
            <person name="Kohler A."/>
            <person name="Barry K."/>
            <person name="LaButti K."/>
            <person name="Morin E."/>
            <person name="Salamov A."/>
            <person name="Lipzen A."/>
            <person name="Mereny Z."/>
            <person name="Hegedus B."/>
            <person name="Baldrian P."/>
            <person name="Stursova M."/>
            <person name="Weitz H."/>
            <person name="Taylor A."/>
            <person name="Grigoriev I.V."/>
            <person name="Nagy L.G."/>
            <person name="Martin F."/>
            <person name="Kauserud H."/>
        </authorList>
    </citation>
    <scope>NUCLEOTIDE SEQUENCE</scope>
    <source>
        <strain evidence="2">CBHHK002</strain>
    </source>
</reference>
<dbReference type="Proteomes" id="UP001218218">
    <property type="component" value="Unassembled WGS sequence"/>
</dbReference>
<accession>A0AAD7EEI6</accession>
<gene>
    <name evidence="2" type="ORF">DFH08DRAFT_1037147</name>
</gene>
<dbReference type="AlphaFoldDB" id="A0AAD7EEI6"/>
<evidence type="ECO:0000256" key="1">
    <source>
        <dbReference type="SAM" id="MobiDB-lite"/>
    </source>
</evidence>
<organism evidence="2 3">
    <name type="scientific">Mycena albidolilacea</name>
    <dbReference type="NCBI Taxonomy" id="1033008"/>
    <lineage>
        <taxon>Eukaryota</taxon>
        <taxon>Fungi</taxon>
        <taxon>Dikarya</taxon>
        <taxon>Basidiomycota</taxon>
        <taxon>Agaricomycotina</taxon>
        <taxon>Agaricomycetes</taxon>
        <taxon>Agaricomycetidae</taxon>
        <taxon>Agaricales</taxon>
        <taxon>Marasmiineae</taxon>
        <taxon>Mycenaceae</taxon>
        <taxon>Mycena</taxon>
    </lineage>
</organism>
<protein>
    <submittedName>
        <fullName evidence="2">Uncharacterized protein</fullName>
    </submittedName>
</protein>
<comment type="caution">
    <text evidence="2">The sequence shown here is derived from an EMBL/GenBank/DDBJ whole genome shotgun (WGS) entry which is preliminary data.</text>
</comment>
<feature type="compositionally biased region" description="Basic and acidic residues" evidence="1">
    <location>
        <begin position="79"/>
        <end position="97"/>
    </location>
</feature>
<evidence type="ECO:0000313" key="3">
    <source>
        <dbReference type="Proteomes" id="UP001218218"/>
    </source>
</evidence>